<evidence type="ECO:0000256" key="1">
    <source>
        <dbReference type="ARBA" id="ARBA00006601"/>
    </source>
</evidence>
<dbReference type="GO" id="GO:0003979">
    <property type="term" value="F:UDP-glucose 6-dehydrogenase activity"/>
    <property type="evidence" value="ECO:0007669"/>
    <property type="project" value="UniProtKB-EC"/>
</dbReference>
<comment type="caution">
    <text evidence="5">The sequence shown here is derived from an EMBL/GenBank/DDBJ whole genome shotgun (WGS) entry which is preliminary data.</text>
</comment>
<evidence type="ECO:0000259" key="4">
    <source>
        <dbReference type="Pfam" id="PF03721"/>
    </source>
</evidence>
<name>A0A060RKD0_9STRE</name>
<reference evidence="5 6" key="1">
    <citation type="submission" date="2014-02" db="EMBL/GenBank/DDBJ databases">
        <authorList>
            <person name="Manrique M."/>
        </authorList>
    </citation>
    <scope>NUCLEOTIDE SEQUENCE [LARGE SCALE GENOMIC DNA]</scope>
    <source>
        <strain evidence="5 6">LMG17956</strain>
    </source>
</reference>
<dbReference type="InterPro" id="IPR017476">
    <property type="entry name" value="UDP-Glc/GDP-Man"/>
</dbReference>
<dbReference type="Proteomes" id="UP000027584">
    <property type="component" value="Unassembled WGS sequence"/>
</dbReference>
<evidence type="ECO:0000256" key="2">
    <source>
        <dbReference type="ARBA" id="ARBA00022903"/>
    </source>
</evidence>
<dbReference type="Pfam" id="PF03721">
    <property type="entry name" value="UDPG_MGDP_dh_N"/>
    <property type="match status" value="1"/>
</dbReference>
<feature type="domain" description="UDP-glucose/GDP-mannose dehydrogenase dimerisation" evidence="3">
    <location>
        <begin position="196"/>
        <end position="225"/>
    </location>
</feature>
<protein>
    <submittedName>
        <fullName evidence="5">UDP-glucose 6-dehydrogenase (UDP-Glc dehydrogenas e) (UDP-GlcDH) (UDPGDH)</fullName>
        <ecNumber evidence="5">1.1.1.22</ecNumber>
    </submittedName>
</protein>
<dbReference type="SUPFAM" id="SSF48179">
    <property type="entry name" value="6-phosphogluconate dehydrogenase C-terminal domain-like"/>
    <property type="match status" value="1"/>
</dbReference>
<dbReference type="EC" id="1.1.1.22" evidence="5"/>
<dbReference type="SUPFAM" id="SSF51735">
    <property type="entry name" value="NAD(P)-binding Rossmann-fold domains"/>
    <property type="match status" value="1"/>
</dbReference>
<gene>
    <name evidence="5" type="ORF">BN963_SGAL_01083</name>
</gene>
<keyword evidence="5" id="KW-0560">Oxidoreductase</keyword>
<dbReference type="InterPro" id="IPR028359">
    <property type="entry name" value="UDP_ManNAc/GlcNAc_DH"/>
</dbReference>
<dbReference type="InterPro" id="IPR036291">
    <property type="entry name" value="NAD(P)-bd_dom_sf"/>
</dbReference>
<reference evidence="5 6" key="2">
    <citation type="submission" date="2014-05" db="EMBL/GenBank/DDBJ databases">
        <title>Genome sequence of Streptococcus gallolyticus.</title>
        <authorList>
            <person name="Del Campo R."/>
        </authorList>
    </citation>
    <scope>NUCLEOTIDE SEQUENCE [LARGE SCALE GENOMIC DNA]</scope>
    <source>
        <strain evidence="5 6">LMG17956</strain>
    </source>
</reference>
<accession>A0A060RKD0</accession>
<dbReference type="InterPro" id="IPR001732">
    <property type="entry name" value="UDP-Glc/GDP-Man_DH_N"/>
</dbReference>
<dbReference type="InterPro" id="IPR008927">
    <property type="entry name" value="6-PGluconate_DH-like_C_sf"/>
</dbReference>
<proteinExistence type="inferred from homology"/>
<dbReference type="GO" id="GO:0051287">
    <property type="term" value="F:NAD binding"/>
    <property type="evidence" value="ECO:0007669"/>
    <property type="project" value="InterPro"/>
</dbReference>
<dbReference type="EMBL" id="CCBC010000144">
    <property type="protein sequence ID" value="CDO17889.1"/>
    <property type="molecule type" value="Genomic_DNA"/>
</dbReference>
<dbReference type="GO" id="GO:0000271">
    <property type="term" value="P:polysaccharide biosynthetic process"/>
    <property type="evidence" value="ECO:0007669"/>
    <property type="project" value="InterPro"/>
</dbReference>
<evidence type="ECO:0000313" key="6">
    <source>
        <dbReference type="Proteomes" id="UP000027584"/>
    </source>
</evidence>
<keyword evidence="2" id="KW-0972">Capsule biogenesis/degradation</keyword>
<dbReference type="PIRSF" id="PIRSF500136">
    <property type="entry name" value="UDP_ManNAc_DH"/>
    <property type="match status" value="1"/>
</dbReference>
<dbReference type="Gene3D" id="1.20.5.100">
    <property type="entry name" value="Cytochrome c1, transmembrane anchor, C-terminal"/>
    <property type="match status" value="1"/>
</dbReference>
<dbReference type="PANTHER" id="PTHR43750">
    <property type="entry name" value="UDP-GLUCOSE 6-DEHYDROGENASE TUAD"/>
    <property type="match status" value="1"/>
</dbReference>
<evidence type="ECO:0000313" key="5">
    <source>
        <dbReference type="EMBL" id="CDO17889.1"/>
    </source>
</evidence>
<evidence type="ECO:0000259" key="3">
    <source>
        <dbReference type="Pfam" id="PF00984"/>
    </source>
</evidence>
<dbReference type="Pfam" id="PF00984">
    <property type="entry name" value="UDPG_MGDP_dh"/>
    <property type="match status" value="1"/>
</dbReference>
<dbReference type="PIRSF" id="PIRSF000124">
    <property type="entry name" value="UDPglc_GDPman_dh"/>
    <property type="match status" value="1"/>
</dbReference>
<dbReference type="InterPro" id="IPR014026">
    <property type="entry name" value="UDP-Glc/GDP-Man_DH_dimer"/>
</dbReference>
<organism evidence="5 6">
    <name type="scientific">Streptococcus gallolyticus</name>
    <dbReference type="NCBI Taxonomy" id="315405"/>
    <lineage>
        <taxon>Bacteria</taxon>
        <taxon>Bacillati</taxon>
        <taxon>Bacillota</taxon>
        <taxon>Bacilli</taxon>
        <taxon>Lactobacillales</taxon>
        <taxon>Streptococcaceae</taxon>
        <taxon>Streptococcus</taxon>
    </lineage>
</organism>
<dbReference type="PANTHER" id="PTHR43750:SF2">
    <property type="entry name" value="UDP-GLUCOSE 6-DEHYDROGENASE"/>
    <property type="match status" value="1"/>
</dbReference>
<dbReference type="AlphaFoldDB" id="A0A060RKD0"/>
<feature type="domain" description="UDP-glucose/GDP-mannose dehydrogenase N-terminal" evidence="4">
    <location>
        <begin position="2"/>
        <end position="169"/>
    </location>
</feature>
<comment type="similarity">
    <text evidence="1">Belongs to the UDP-glucose/GDP-mannose dehydrogenase family.</text>
</comment>
<sequence length="237" mass="26865">MKKIVVVGCGYVGLSISVLLAQNHMVTVVDKDPDKVEKINAGISTIKDDYIESYLSSQPLYLSATLNGKTVYKDADYVVIATPTNYDSELGHFDCSSVESVVEEVFSVSDEAVIVIKSTIPVGYTEELRQKFETNRILFSPEFLRESKALYDNLYPNRLIISCDQESMHWAKEFLQFLKDASLKPDVPMLLADFSEAEAIKLFANTYLALRVAFFNELDTYAEARQTHEENIVFRKR</sequence>
<dbReference type="GO" id="GO:0016628">
    <property type="term" value="F:oxidoreductase activity, acting on the CH-CH group of donors, NAD or NADP as acceptor"/>
    <property type="evidence" value="ECO:0007669"/>
    <property type="project" value="InterPro"/>
</dbReference>
<dbReference type="Gene3D" id="3.40.50.720">
    <property type="entry name" value="NAD(P)-binding Rossmann-like Domain"/>
    <property type="match status" value="1"/>
</dbReference>